<reference evidence="2 3" key="1">
    <citation type="submission" date="2021-10" db="EMBL/GenBank/DDBJ databases">
        <title>The diversity and Nitrogen Metabolism of Culturable Nitrate-Utilizing Bacteria Within the Oxygen Minimum Zone of the Changjiang (Yangtze River)Estuary.</title>
        <authorList>
            <person name="Zhang D."/>
            <person name="Zheng J."/>
            <person name="Liu S."/>
            <person name="He W."/>
        </authorList>
    </citation>
    <scope>NUCLEOTIDE SEQUENCE [LARGE SCALE GENOMIC DNA]</scope>
    <source>
        <strain evidence="2 3">FXH275-2</strain>
    </source>
</reference>
<evidence type="ECO:0000313" key="3">
    <source>
        <dbReference type="Proteomes" id="UP001198830"/>
    </source>
</evidence>
<proteinExistence type="predicted"/>
<keyword evidence="1" id="KW-0472">Membrane</keyword>
<dbReference type="Proteomes" id="UP001198830">
    <property type="component" value="Unassembled WGS sequence"/>
</dbReference>
<feature type="transmembrane region" description="Helical" evidence="1">
    <location>
        <begin position="60"/>
        <end position="78"/>
    </location>
</feature>
<dbReference type="InterPro" id="IPR009325">
    <property type="entry name" value="DUF983"/>
</dbReference>
<sequence>MTDPIVPQPPERAAWPAIARGLRGRCPACGAQGMFARFLKVRPCCEGCGLQLDAHQADDFPAYIVILLLGHILVPLMIETNRMLAIPLAWQSLIWPGLAAMLAIALIQPVKGGVIALQWSRHLAGFS</sequence>
<dbReference type="EMBL" id="JAJGNP010000020">
    <property type="protein sequence ID" value="MCC4234445.1"/>
    <property type="molecule type" value="Genomic_DNA"/>
</dbReference>
<evidence type="ECO:0000313" key="2">
    <source>
        <dbReference type="EMBL" id="MCC4234445.1"/>
    </source>
</evidence>
<gene>
    <name evidence="2" type="ORF">LL253_17365</name>
</gene>
<comment type="caution">
    <text evidence="2">The sequence shown here is derived from an EMBL/GenBank/DDBJ whole genome shotgun (WGS) entry which is preliminary data.</text>
</comment>
<keyword evidence="1" id="KW-1133">Transmembrane helix</keyword>
<accession>A0ABS8H7B4</accession>
<protein>
    <submittedName>
        <fullName evidence="2">DUF983 domain-containing protein</fullName>
    </submittedName>
</protein>
<name>A0ABS8H7B4_9SPHN</name>
<dbReference type="RefSeq" id="WP_228227947.1">
    <property type="nucleotide sequence ID" value="NZ_JAJGNP010000020.1"/>
</dbReference>
<organism evidence="2 3">
    <name type="scientific">Sphingobium soli</name>
    <dbReference type="NCBI Taxonomy" id="1591116"/>
    <lineage>
        <taxon>Bacteria</taxon>
        <taxon>Pseudomonadati</taxon>
        <taxon>Pseudomonadota</taxon>
        <taxon>Alphaproteobacteria</taxon>
        <taxon>Sphingomonadales</taxon>
        <taxon>Sphingomonadaceae</taxon>
        <taxon>Sphingobium</taxon>
    </lineage>
</organism>
<evidence type="ECO:0000256" key="1">
    <source>
        <dbReference type="SAM" id="Phobius"/>
    </source>
</evidence>
<keyword evidence="1" id="KW-0812">Transmembrane</keyword>
<feature type="transmembrane region" description="Helical" evidence="1">
    <location>
        <begin position="85"/>
        <end position="107"/>
    </location>
</feature>
<keyword evidence="3" id="KW-1185">Reference proteome</keyword>
<dbReference type="Pfam" id="PF06170">
    <property type="entry name" value="DUF983"/>
    <property type="match status" value="1"/>
</dbReference>